<dbReference type="EMBL" id="SWKU01000007">
    <property type="protein sequence ID" value="KAF3005197.1"/>
    <property type="molecule type" value="Genomic_DNA"/>
</dbReference>
<protein>
    <recommendedName>
        <fullName evidence="1">Heterokaryon incompatibility domain-containing protein</fullName>
    </recommendedName>
</protein>
<dbReference type="OrthoDB" id="2157530at2759"/>
<dbReference type="Pfam" id="PF26639">
    <property type="entry name" value="Het-6_barrel"/>
    <property type="match status" value="1"/>
</dbReference>
<accession>A0A9P4THF1</accession>
<reference evidence="2" key="1">
    <citation type="submission" date="2019-04" db="EMBL/GenBank/DDBJ databases">
        <title>Sequencing of skin fungus with MAO and IRED activity.</title>
        <authorList>
            <person name="Marsaioli A.J."/>
            <person name="Bonatto J.M.C."/>
            <person name="Reis Junior O."/>
        </authorList>
    </citation>
    <scope>NUCLEOTIDE SEQUENCE</scope>
    <source>
        <strain evidence="2">30M1</strain>
    </source>
</reference>
<comment type="caution">
    <text evidence="2">The sequence shown here is derived from an EMBL/GenBank/DDBJ whole genome shotgun (WGS) entry which is preliminary data.</text>
</comment>
<name>A0A9P4THF1_CURKU</name>
<proteinExistence type="predicted"/>
<dbReference type="PANTHER" id="PTHR24148:SF73">
    <property type="entry name" value="HET DOMAIN PROTEIN (AFU_ORTHOLOGUE AFUA_8G01020)"/>
    <property type="match status" value="1"/>
</dbReference>
<sequence>MSASDRRLHRYLPLPNETNLEYRTFVLSPATEFAAPIQGCLCAHSVRCTEDGEIDFTAFEGVSYTWGDPTHTASIELDDGSYLPITANLESFLRHRRDNEQPLTLWIDAICINQNDDKERNSQVQDMGRIYTLAYPLSIWLGPAADESTLAMDALRRFSIGTAFSKLRCSSEESLAITCLLNRPWWFRAWIVQELALGGFDWKHDKVAVFCGFKRLQWARFVLACARIHVNSLNMHQSFPAVERILKLDLLPTRDYKEYNGSNEPYPSRLLKCLSEYRDCLATNPRDKVYAMLGLWAPSTLGDGNGSGVDPVSRPAPTVDYNKSTEDVYLEFTGWILNTTQSLKILNHCQPVTFGVNNGKTTIPTWVPDWSYTPTQTRLPTTDHTDGCSIPWWSLPVPDAKGDSVTWRYVRDDQSSRRVRAEKTLQPTPASSLYIPEWVVDMLDPEGTKNHDLMLENLQRRLDTMVVFPDGSYVALGDDSDDLWAAASQTMAHNERTLQRQVLSRYLLPKMSAQKRYRASADTTSTPEIQGRVLCIECILYDRIQEVYDVFPEDLGQQWGNSSLLMVQIGKCKQRVTEKVLEEDPYISEQGRLIAFWETIFAGQHAVDSEDANKWLPVVPLDWRWAAPSLTVLDSGRLEYTEISKMVEELYKCHWAPDEEEVSSQIKLFDETSSDDDILLDGGWSPSDRLEYQRAFEELGRRWTTQPYDLYHRPFRLPNVVPDPFWEDRRLYDTVALEASKNSRYHTLIESLDNPDPNTKEVARHFLLSKISEQPARDPRGLEDTSLVKYALGRRFFVSKAGHFGLAPPGAQEGDRVAVLLGAKTPFILREVSGNYQIVGESYAHGLMNGEAIDQWRQGILQSQRVILI</sequence>
<gene>
    <name evidence="2" type="ORF">E8E13_010776</name>
</gene>
<evidence type="ECO:0000259" key="1">
    <source>
        <dbReference type="Pfam" id="PF06985"/>
    </source>
</evidence>
<dbReference type="AlphaFoldDB" id="A0A9P4THF1"/>
<feature type="domain" description="Heterokaryon incompatibility" evidence="1">
    <location>
        <begin position="60"/>
        <end position="194"/>
    </location>
</feature>
<keyword evidence="3" id="KW-1185">Reference proteome</keyword>
<dbReference type="Proteomes" id="UP000801428">
    <property type="component" value="Unassembled WGS sequence"/>
</dbReference>
<dbReference type="InterPro" id="IPR010730">
    <property type="entry name" value="HET"/>
</dbReference>
<dbReference type="PANTHER" id="PTHR24148">
    <property type="entry name" value="ANKYRIN REPEAT DOMAIN-CONTAINING PROTEIN 39 HOMOLOG-RELATED"/>
    <property type="match status" value="1"/>
</dbReference>
<evidence type="ECO:0000313" key="2">
    <source>
        <dbReference type="EMBL" id="KAF3005197.1"/>
    </source>
</evidence>
<organism evidence="2 3">
    <name type="scientific">Curvularia kusanoi</name>
    <name type="common">Cochliobolus kusanoi</name>
    <dbReference type="NCBI Taxonomy" id="90978"/>
    <lineage>
        <taxon>Eukaryota</taxon>
        <taxon>Fungi</taxon>
        <taxon>Dikarya</taxon>
        <taxon>Ascomycota</taxon>
        <taxon>Pezizomycotina</taxon>
        <taxon>Dothideomycetes</taxon>
        <taxon>Pleosporomycetidae</taxon>
        <taxon>Pleosporales</taxon>
        <taxon>Pleosporineae</taxon>
        <taxon>Pleosporaceae</taxon>
        <taxon>Curvularia</taxon>
    </lineage>
</organism>
<evidence type="ECO:0000313" key="3">
    <source>
        <dbReference type="Proteomes" id="UP000801428"/>
    </source>
</evidence>
<dbReference type="Pfam" id="PF06985">
    <property type="entry name" value="HET"/>
    <property type="match status" value="1"/>
</dbReference>
<dbReference type="InterPro" id="IPR052895">
    <property type="entry name" value="HetReg/Transcr_Mod"/>
</dbReference>